<protein>
    <recommendedName>
        <fullName evidence="4">Secreted protein</fullName>
    </recommendedName>
</protein>
<gene>
    <name evidence="2" type="ORF">E4U13_004433</name>
</gene>
<reference evidence="2 3" key="1">
    <citation type="journal article" date="2020" name="bioRxiv">
        <title>Whole genome comparisons of ergot fungi reveals the divergence and evolution of species within the genus Claviceps are the result of varying mechanisms driving genome evolution and host range expansion.</title>
        <authorList>
            <person name="Wyka S.A."/>
            <person name="Mondo S.J."/>
            <person name="Liu M."/>
            <person name="Dettman J."/>
            <person name="Nalam V."/>
            <person name="Broders K.D."/>
        </authorList>
    </citation>
    <scope>NUCLEOTIDE SEQUENCE [LARGE SCALE GENOMIC DNA]</scope>
    <source>
        <strain evidence="2 3">LM576</strain>
    </source>
</reference>
<feature type="chain" id="PRO_5040129272" description="Secreted protein" evidence="1">
    <location>
        <begin position="17"/>
        <end position="110"/>
    </location>
</feature>
<name>A0A9P7TT33_9HYPO</name>
<comment type="caution">
    <text evidence="2">The sequence shown here is derived from an EMBL/GenBank/DDBJ whole genome shotgun (WGS) entry which is preliminary data.</text>
</comment>
<evidence type="ECO:0000313" key="3">
    <source>
        <dbReference type="Proteomes" id="UP000732380"/>
    </source>
</evidence>
<evidence type="ECO:0008006" key="4">
    <source>
        <dbReference type="Google" id="ProtNLM"/>
    </source>
</evidence>
<accession>A0A9P7TT33</accession>
<dbReference type="Proteomes" id="UP000732380">
    <property type="component" value="Unassembled WGS sequence"/>
</dbReference>
<keyword evidence="3" id="KW-1185">Reference proteome</keyword>
<evidence type="ECO:0000313" key="2">
    <source>
        <dbReference type="EMBL" id="KAG6112078.1"/>
    </source>
</evidence>
<keyword evidence="1" id="KW-0732">Signal</keyword>
<dbReference type="AlphaFoldDB" id="A0A9P7TT33"/>
<evidence type="ECO:0000256" key="1">
    <source>
        <dbReference type="SAM" id="SignalP"/>
    </source>
</evidence>
<sequence>MRAFSLLTLLLPFVAADTHKKCDCWTWSTGGSWGQNADLTHFICIQYPHTYFDNDSKRCETDEGYVIDGQTWEDNCKYYGEKKGYSPFTSDGKPDNNHALITVGAAVGHC</sequence>
<feature type="signal peptide" evidence="1">
    <location>
        <begin position="1"/>
        <end position="16"/>
    </location>
</feature>
<organism evidence="2 3">
    <name type="scientific">Claviceps humidiphila</name>
    <dbReference type="NCBI Taxonomy" id="1294629"/>
    <lineage>
        <taxon>Eukaryota</taxon>
        <taxon>Fungi</taxon>
        <taxon>Dikarya</taxon>
        <taxon>Ascomycota</taxon>
        <taxon>Pezizomycotina</taxon>
        <taxon>Sordariomycetes</taxon>
        <taxon>Hypocreomycetidae</taxon>
        <taxon>Hypocreales</taxon>
        <taxon>Clavicipitaceae</taxon>
        <taxon>Claviceps</taxon>
    </lineage>
</organism>
<dbReference type="EMBL" id="SRQM01000349">
    <property type="protein sequence ID" value="KAG6112078.1"/>
    <property type="molecule type" value="Genomic_DNA"/>
</dbReference>
<proteinExistence type="predicted"/>